<evidence type="ECO:0000313" key="3">
    <source>
        <dbReference type="EMBL" id="UTO56774.1"/>
    </source>
</evidence>
<evidence type="ECO:0000313" key="5">
    <source>
        <dbReference type="Proteomes" id="UP001059985"/>
    </source>
</evidence>
<dbReference type="EMBL" id="CP089285">
    <property type="protein sequence ID" value="UTO56774.1"/>
    <property type="molecule type" value="Genomic_DNA"/>
</dbReference>
<feature type="region of interest" description="Disordered" evidence="1">
    <location>
        <begin position="1"/>
        <end position="42"/>
    </location>
</feature>
<dbReference type="RefSeq" id="WP_218194395.1">
    <property type="nucleotide sequence ID" value="NZ_CP054597.1"/>
</dbReference>
<organism evidence="2 4">
    <name type="scientific">Neoehrlichia mikurensis</name>
    <dbReference type="NCBI Taxonomy" id="89586"/>
    <lineage>
        <taxon>Bacteria</taxon>
        <taxon>Pseudomonadati</taxon>
        <taxon>Pseudomonadota</taxon>
        <taxon>Alphaproteobacteria</taxon>
        <taxon>Rickettsiales</taxon>
        <taxon>Anaplasmataceae</taxon>
        <taxon>Candidatus Neoehrlichia</taxon>
    </lineage>
</organism>
<sequence length="98" mass="11166">MSNTNDVIKAKTNSKSNIKSTSGKSSTRSRTRTKVTAKNNNLDNEIKNVTKSQDNIIDNKDPHINEKLYDSNNHTVMNSHSNNFFKDLWDSVKSYFAQ</sequence>
<proteinExistence type="predicted"/>
<dbReference type="EMBL" id="CP089286">
    <property type="protein sequence ID" value="UTO55859.1"/>
    <property type="molecule type" value="Genomic_DNA"/>
</dbReference>
<protein>
    <submittedName>
        <fullName evidence="2">Uncharacterized protein</fullName>
    </submittedName>
</protein>
<evidence type="ECO:0000313" key="2">
    <source>
        <dbReference type="EMBL" id="UTO55859.1"/>
    </source>
</evidence>
<evidence type="ECO:0000256" key="1">
    <source>
        <dbReference type="SAM" id="MobiDB-lite"/>
    </source>
</evidence>
<keyword evidence="5" id="KW-1185">Reference proteome</keyword>
<reference evidence="2" key="1">
    <citation type="journal article" date="2022" name="Microorganisms">
        <title>Assembly and Comparison of Ca. Neoehrlichia mikurensis Genomes.</title>
        <authorList>
            <person name="Azagi T."/>
            <person name="Dirks R.P."/>
            <person name="Yebra-Pimentel E.S."/>
            <person name="Schaap P.J."/>
            <person name="Koehorst J.J."/>
            <person name="Esser H.J."/>
            <person name="Sprong H."/>
        </authorList>
    </citation>
    <scope>NUCLEOTIDE SEQUENCE</scope>
    <source>
        <strain evidence="3">18-2804</strain>
        <strain evidence="2">18-2837</strain>
    </source>
</reference>
<gene>
    <name evidence="3" type="ORF">LUA81_02205</name>
    <name evidence="2" type="ORF">LUA82_02225</name>
</gene>
<dbReference type="Proteomes" id="UP001059985">
    <property type="component" value="Chromosome"/>
</dbReference>
<evidence type="ECO:0000313" key="4">
    <source>
        <dbReference type="Proteomes" id="UP001059822"/>
    </source>
</evidence>
<accession>A0A9Q9C1W5</accession>
<dbReference type="AlphaFoldDB" id="A0A9Q9C1W5"/>
<name>A0A9Q9C1W5_9RICK</name>
<dbReference type="Proteomes" id="UP001059822">
    <property type="component" value="Chromosome"/>
</dbReference>
<feature type="compositionally biased region" description="Low complexity" evidence="1">
    <location>
        <begin position="10"/>
        <end position="26"/>
    </location>
</feature>